<feature type="compositionally biased region" description="Basic and acidic residues" evidence="6">
    <location>
        <begin position="1"/>
        <end position="12"/>
    </location>
</feature>
<dbReference type="Gene3D" id="2.40.330.10">
    <property type="entry name" value="DNA-binding pseudobarrel domain"/>
    <property type="match status" value="3"/>
</dbReference>
<dbReference type="Pfam" id="PF02362">
    <property type="entry name" value="B3"/>
    <property type="match status" value="3"/>
</dbReference>
<dbReference type="GO" id="GO:0005634">
    <property type="term" value="C:nucleus"/>
    <property type="evidence" value="ECO:0007669"/>
    <property type="project" value="UniProtKB-SubCell"/>
</dbReference>
<dbReference type="PROSITE" id="PS50863">
    <property type="entry name" value="B3"/>
    <property type="match status" value="3"/>
</dbReference>
<dbReference type="GO" id="GO:0003677">
    <property type="term" value="F:DNA binding"/>
    <property type="evidence" value="ECO:0007669"/>
    <property type="project" value="UniProtKB-KW"/>
</dbReference>
<dbReference type="InterPro" id="IPR015300">
    <property type="entry name" value="DNA-bd_pseudobarrel_sf"/>
</dbReference>
<evidence type="ECO:0000313" key="9">
    <source>
        <dbReference type="Proteomes" id="UP001154282"/>
    </source>
</evidence>
<feature type="compositionally biased region" description="Basic and acidic residues" evidence="6">
    <location>
        <begin position="207"/>
        <end position="224"/>
    </location>
</feature>
<reference evidence="8" key="1">
    <citation type="submission" date="2022-08" db="EMBL/GenBank/DDBJ databases">
        <authorList>
            <person name="Gutierrez-Valencia J."/>
        </authorList>
    </citation>
    <scope>NUCLEOTIDE SEQUENCE</scope>
</reference>
<feature type="region of interest" description="Disordered" evidence="6">
    <location>
        <begin position="205"/>
        <end position="224"/>
    </location>
</feature>
<feature type="domain" description="TF-B3" evidence="7">
    <location>
        <begin position="38"/>
        <end position="131"/>
    </location>
</feature>
<organism evidence="8 9">
    <name type="scientific">Linum tenue</name>
    <dbReference type="NCBI Taxonomy" id="586396"/>
    <lineage>
        <taxon>Eukaryota</taxon>
        <taxon>Viridiplantae</taxon>
        <taxon>Streptophyta</taxon>
        <taxon>Embryophyta</taxon>
        <taxon>Tracheophyta</taxon>
        <taxon>Spermatophyta</taxon>
        <taxon>Magnoliopsida</taxon>
        <taxon>eudicotyledons</taxon>
        <taxon>Gunneridae</taxon>
        <taxon>Pentapetalae</taxon>
        <taxon>rosids</taxon>
        <taxon>fabids</taxon>
        <taxon>Malpighiales</taxon>
        <taxon>Linaceae</taxon>
        <taxon>Linum</taxon>
    </lineage>
</organism>
<keyword evidence="3" id="KW-0238">DNA-binding</keyword>
<keyword evidence="5" id="KW-0539">Nucleus</keyword>
<dbReference type="SMART" id="SM01019">
    <property type="entry name" value="B3"/>
    <property type="match status" value="3"/>
</dbReference>
<evidence type="ECO:0000256" key="6">
    <source>
        <dbReference type="SAM" id="MobiDB-lite"/>
    </source>
</evidence>
<feature type="region of interest" description="Disordered" evidence="6">
    <location>
        <begin position="148"/>
        <end position="195"/>
    </location>
</feature>
<dbReference type="EMBL" id="CAMGYJ010000007">
    <property type="protein sequence ID" value="CAI0452128.1"/>
    <property type="molecule type" value="Genomic_DNA"/>
</dbReference>
<feature type="domain" description="TF-B3" evidence="7">
    <location>
        <begin position="248"/>
        <end position="350"/>
    </location>
</feature>
<evidence type="ECO:0000256" key="1">
    <source>
        <dbReference type="ARBA" id="ARBA00004123"/>
    </source>
</evidence>
<keyword evidence="4" id="KW-0804">Transcription</keyword>
<accession>A0AAV0N0U5</accession>
<dbReference type="Proteomes" id="UP001154282">
    <property type="component" value="Unassembled WGS sequence"/>
</dbReference>
<evidence type="ECO:0000256" key="3">
    <source>
        <dbReference type="ARBA" id="ARBA00023125"/>
    </source>
</evidence>
<feature type="domain" description="TF-B3" evidence="7">
    <location>
        <begin position="413"/>
        <end position="512"/>
    </location>
</feature>
<name>A0AAV0N0U5_9ROSI</name>
<keyword evidence="9" id="KW-1185">Reference proteome</keyword>
<keyword evidence="2" id="KW-0805">Transcription regulation</keyword>
<evidence type="ECO:0000256" key="4">
    <source>
        <dbReference type="ARBA" id="ARBA00023163"/>
    </source>
</evidence>
<dbReference type="PANTHER" id="PTHR31920">
    <property type="entry name" value="B3 DOMAIN-CONTAINING"/>
    <property type="match status" value="1"/>
</dbReference>
<feature type="region of interest" description="Disordered" evidence="6">
    <location>
        <begin position="353"/>
        <end position="384"/>
    </location>
</feature>
<dbReference type="PANTHER" id="PTHR31920:SF108">
    <property type="entry name" value="B3 DOMAIN-CONTAINING TRANSCRIPTION FACTOR VRN1-LIKE"/>
    <property type="match status" value="1"/>
</dbReference>
<dbReference type="SUPFAM" id="SSF101936">
    <property type="entry name" value="DNA-binding pseudobarrel domain"/>
    <property type="match status" value="3"/>
</dbReference>
<feature type="compositionally biased region" description="Basic and acidic residues" evidence="6">
    <location>
        <begin position="185"/>
        <end position="195"/>
    </location>
</feature>
<feature type="region of interest" description="Disordered" evidence="6">
    <location>
        <begin position="1"/>
        <end position="22"/>
    </location>
</feature>
<gene>
    <name evidence="8" type="ORF">LITE_LOCUS31112</name>
</gene>
<dbReference type="CDD" id="cd10017">
    <property type="entry name" value="B3_DNA"/>
    <property type="match status" value="3"/>
</dbReference>
<evidence type="ECO:0000256" key="2">
    <source>
        <dbReference type="ARBA" id="ARBA00023015"/>
    </source>
</evidence>
<comment type="caution">
    <text evidence="8">The sequence shown here is derived from an EMBL/GenBank/DDBJ whole genome shotgun (WGS) entry which is preliminary data.</text>
</comment>
<evidence type="ECO:0000256" key="5">
    <source>
        <dbReference type="ARBA" id="ARBA00023242"/>
    </source>
</evidence>
<dbReference type="AlphaFoldDB" id="A0AAV0N0U5"/>
<proteinExistence type="predicted"/>
<dbReference type="InterPro" id="IPR050655">
    <property type="entry name" value="Plant_B3_domain"/>
</dbReference>
<comment type="subcellular location">
    <subcellularLocation>
        <location evidence="1">Nucleus</location>
    </subcellularLocation>
</comment>
<evidence type="ECO:0000313" key="8">
    <source>
        <dbReference type="EMBL" id="CAI0452128.1"/>
    </source>
</evidence>
<protein>
    <recommendedName>
        <fullName evidence="7">TF-B3 domain-containing protein</fullName>
    </recommendedName>
</protein>
<sequence length="526" mass="60062">MEESKQERERRSLKLFSPSDEMEEEGGRRWMFKVKTPRFSTIIVDDSARDEKLCLPKLFTAEYGALLPENVIFKLPSGAEWRVGLLKSGEKIWFQEGWREFADFYSLASGQLLVFQYGSHGHFLVLIFDKTAREIDYQTHETSVRFEPEPIIDISDDTSNDRCPSPKARENPSVRAPQPKKLKRRIDDERTERTSETIICHGSTSRVQDKPSKKRRGEFQKERPLAADERASALTRAIFAFQSKNPFFMIVMQRSYLGPGMRLYLPINSVMTKLEECGEIQLQLSDGRSWMVKYFAVDACNKRKIRTVFDSRSWGRFVKENELRVGDVCVFELVEGGAKPRLKVIIFRAPQDANPYSSVSSPPKLRNGMKSKSAGRKSYGSSANDKSSLPVYLMLFKTGASKTADAFTSKQPFFKIRVADSHLTMNKVKIPAAFREHVKGVYDEGELRVVGGKWWDVRIGRYVLKTGRQEKVLASGWREFTAGNSLALGDVCVFELVKPENGDPIKRVIKLNVHIFRGIRSQVHSD</sequence>
<evidence type="ECO:0000259" key="7">
    <source>
        <dbReference type="PROSITE" id="PS50863"/>
    </source>
</evidence>
<dbReference type="InterPro" id="IPR003340">
    <property type="entry name" value="B3_DNA-bd"/>
</dbReference>